<evidence type="ECO:0000313" key="2">
    <source>
        <dbReference type="EMBL" id="KAJ9573747.1"/>
    </source>
</evidence>
<keyword evidence="1" id="KW-1133">Transmembrane helix</keyword>
<feature type="non-terminal residue" evidence="2">
    <location>
        <position position="1"/>
    </location>
</feature>
<dbReference type="Proteomes" id="UP001233999">
    <property type="component" value="Unassembled WGS sequence"/>
</dbReference>
<feature type="transmembrane region" description="Helical" evidence="1">
    <location>
        <begin position="103"/>
        <end position="120"/>
    </location>
</feature>
<comment type="caution">
    <text evidence="2">The sequence shown here is derived from an EMBL/GenBank/DDBJ whole genome shotgun (WGS) entry which is preliminary data.</text>
</comment>
<gene>
    <name evidence="2" type="ORF">L9F63_008871</name>
</gene>
<proteinExistence type="predicted"/>
<dbReference type="AlphaFoldDB" id="A0AAD8E264"/>
<protein>
    <submittedName>
        <fullName evidence="2">Uncharacterized protein</fullName>
    </submittedName>
</protein>
<reference evidence="2" key="1">
    <citation type="journal article" date="2023" name="IScience">
        <title>Live-bearing cockroach genome reveals convergent evolutionary mechanisms linked to viviparity in insects and beyond.</title>
        <authorList>
            <person name="Fouks B."/>
            <person name="Harrison M.C."/>
            <person name="Mikhailova A.A."/>
            <person name="Marchal E."/>
            <person name="English S."/>
            <person name="Carruthers M."/>
            <person name="Jennings E.C."/>
            <person name="Chiamaka E.L."/>
            <person name="Frigard R.A."/>
            <person name="Pippel M."/>
            <person name="Attardo G.M."/>
            <person name="Benoit J.B."/>
            <person name="Bornberg-Bauer E."/>
            <person name="Tobe S.S."/>
        </authorList>
    </citation>
    <scope>NUCLEOTIDE SEQUENCE</scope>
    <source>
        <strain evidence="2">Stay&amp;Tobe</strain>
    </source>
</reference>
<feature type="non-terminal residue" evidence="2">
    <location>
        <position position="137"/>
    </location>
</feature>
<sequence>AKGTYDRDFKTITVSSSSLEIAIYLEDLYEERSASSKITITYKKRLPIEKDIADVNVKRRYFRHLLYHKYNSFPKVFINKNNISHLILSLLPYASATYRTNRICLFTFFFLSLSLQYWNISPLVGNEHSNMLCMLAV</sequence>
<keyword evidence="3" id="KW-1185">Reference proteome</keyword>
<reference evidence="2" key="2">
    <citation type="submission" date="2023-05" db="EMBL/GenBank/DDBJ databases">
        <authorList>
            <person name="Fouks B."/>
        </authorList>
    </citation>
    <scope>NUCLEOTIDE SEQUENCE</scope>
    <source>
        <strain evidence="2">Stay&amp;Tobe</strain>
        <tissue evidence="2">Testes</tissue>
    </source>
</reference>
<keyword evidence="1" id="KW-0472">Membrane</keyword>
<organism evidence="2 3">
    <name type="scientific">Diploptera punctata</name>
    <name type="common">Pacific beetle cockroach</name>
    <dbReference type="NCBI Taxonomy" id="6984"/>
    <lineage>
        <taxon>Eukaryota</taxon>
        <taxon>Metazoa</taxon>
        <taxon>Ecdysozoa</taxon>
        <taxon>Arthropoda</taxon>
        <taxon>Hexapoda</taxon>
        <taxon>Insecta</taxon>
        <taxon>Pterygota</taxon>
        <taxon>Neoptera</taxon>
        <taxon>Polyneoptera</taxon>
        <taxon>Dictyoptera</taxon>
        <taxon>Blattodea</taxon>
        <taxon>Blaberoidea</taxon>
        <taxon>Blaberidae</taxon>
        <taxon>Diplopterinae</taxon>
        <taxon>Diploptera</taxon>
    </lineage>
</organism>
<keyword evidence="1" id="KW-0812">Transmembrane</keyword>
<dbReference type="EMBL" id="JASPKZ010010683">
    <property type="protein sequence ID" value="KAJ9573747.1"/>
    <property type="molecule type" value="Genomic_DNA"/>
</dbReference>
<evidence type="ECO:0000256" key="1">
    <source>
        <dbReference type="SAM" id="Phobius"/>
    </source>
</evidence>
<evidence type="ECO:0000313" key="3">
    <source>
        <dbReference type="Proteomes" id="UP001233999"/>
    </source>
</evidence>
<accession>A0AAD8E264</accession>
<name>A0AAD8E264_DIPPU</name>